<dbReference type="EMBL" id="CAJNOW010000040">
    <property type="protein sequence ID" value="CAF1217099.1"/>
    <property type="molecule type" value="Genomic_DNA"/>
</dbReference>
<proteinExistence type="predicted"/>
<evidence type="ECO:0000313" key="7">
    <source>
        <dbReference type="Proteomes" id="UP000663834"/>
    </source>
</evidence>
<evidence type="ECO:0000313" key="3">
    <source>
        <dbReference type="EMBL" id="CAF1467715.1"/>
    </source>
</evidence>
<evidence type="ECO:0000256" key="1">
    <source>
        <dbReference type="SAM" id="MobiDB-lite"/>
    </source>
</evidence>
<dbReference type="EMBL" id="CAJNRE010017784">
    <property type="protein sequence ID" value="CAF2157328.1"/>
    <property type="molecule type" value="Genomic_DNA"/>
</dbReference>
<dbReference type="EMBL" id="CAJNOV010011880">
    <property type="protein sequence ID" value="CAF1467715.1"/>
    <property type="molecule type" value="Genomic_DNA"/>
</dbReference>
<evidence type="ECO:0000313" key="2">
    <source>
        <dbReference type="EMBL" id="CAF1217099.1"/>
    </source>
</evidence>
<dbReference type="Proteomes" id="UP000681967">
    <property type="component" value="Unassembled WGS sequence"/>
</dbReference>
<dbReference type="Proteomes" id="UP000663824">
    <property type="component" value="Unassembled WGS sequence"/>
</dbReference>
<evidence type="ECO:0000313" key="4">
    <source>
        <dbReference type="EMBL" id="CAF2157328.1"/>
    </source>
</evidence>
<dbReference type="Proteomes" id="UP000676336">
    <property type="component" value="Unassembled WGS sequence"/>
</dbReference>
<dbReference type="EMBL" id="CAJOBI010050502">
    <property type="protein sequence ID" value="CAF4369421.1"/>
    <property type="molecule type" value="Genomic_DNA"/>
</dbReference>
<evidence type="ECO:0000313" key="6">
    <source>
        <dbReference type="EMBL" id="CAF4369421.1"/>
    </source>
</evidence>
<dbReference type="AlphaFoldDB" id="A0A814XBE4"/>
<gene>
    <name evidence="5" type="ORF">BYL167_LOCUS16626</name>
    <name evidence="3" type="ORF">CJN711_LOCUS25478</name>
    <name evidence="2" type="ORF">KQP761_LOCUS623</name>
    <name evidence="4" type="ORF">MBJ925_LOCUS32531</name>
    <name evidence="6" type="ORF">SMN809_LOCUS29069</name>
</gene>
<dbReference type="Proteomes" id="UP000663834">
    <property type="component" value="Unassembled WGS sequence"/>
</dbReference>
<protein>
    <submittedName>
        <fullName evidence="2">Uncharacterized protein</fullName>
    </submittedName>
</protein>
<comment type="caution">
    <text evidence="2">The sequence shown here is derived from an EMBL/GenBank/DDBJ whole genome shotgun (WGS) entry which is preliminary data.</text>
</comment>
<dbReference type="Proteomes" id="UP000663855">
    <property type="component" value="Unassembled WGS sequence"/>
</dbReference>
<name>A0A814XBE4_9BILA</name>
<evidence type="ECO:0000313" key="5">
    <source>
        <dbReference type="EMBL" id="CAF4054803.1"/>
    </source>
</evidence>
<dbReference type="EMBL" id="CAJOBH010006390">
    <property type="protein sequence ID" value="CAF4054803.1"/>
    <property type="molecule type" value="Genomic_DNA"/>
</dbReference>
<reference evidence="2" key="1">
    <citation type="submission" date="2021-02" db="EMBL/GenBank/DDBJ databases">
        <authorList>
            <person name="Nowell W R."/>
        </authorList>
    </citation>
    <scope>NUCLEOTIDE SEQUENCE</scope>
</reference>
<dbReference type="OrthoDB" id="10003529at2759"/>
<feature type="compositionally biased region" description="Polar residues" evidence="1">
    <location>
        <begin position="86"/>
        <end position="95"/>
    </location>
</feature>
<feature type="region of interest" description="Disordered" evidence="1">
    <location>
        <begin position="86"/>
        <end position="107"/>
    </location>
</feature>
<accession>A0A814XBE4</accession>
<organism evidence="2 7">
    <name type="scientific">Rotaria magnacalcarata</name>
    <dbReference type="NCBI Taxonomy" id="392030"/>
    <lineage>
        <taxon>Eukaryota</taxon>
        <taxon>Metazoa</taxon>
        <taxon>Spiralia</taxon>
        <taxon>Gnathifera</taxon>
        <taxon>Rotifera</taxon>
        <taxon>Eurotatoria</taxon>
        <taxon>Bdelloidea</taxon>
        <taxon>Philodinida</taxon>
        <taxon>Philodinidae</taxon>
        <taxon>Rotaria</taxon>
    </lineage>
</organism>
<sequence>MASPMKIINFSLGTEKFRYKFSCNASRNLIDDTIRDEFNLANNVKYFLIDTGDNTFVDISSLCYLDDESNIIVEIRDEKKLKTNSCTDMQNGTSSKNRHVHGGNHSAGTMLLSDKNEKLIISDLSSSSSTSESDARSTLHYKNTVSTTGVLKINEAQKRRELKLMCNKKICYFIEKYAKVDRVDSVRLKKEILCNLDLQIHDLYNLLKFIRNKMDLPSLELTKDNLINVLFRIYHNNYLENDCITTTENDDHQIQS</sequence>